<evidence type="ECO:0000313" key="10">
    <source>
        <dbReference type="Proteomes" id="UP000214610"/>
    </source>
</evidence>
<evidence type="ECO:0000256" key="3">
    <source>
        <dbReference type="ARBA" id="ARBA00022857"/>
    </source>
</evidence>
<comment type="similarity">
    <text evidence="1 6">Belongs to the L-aspartate dehydrogenase family.</text>
</comment>
<dbReference type="SUPFAM" id="SSF55347">
    <property type="entry name" value="Glyceraldehyde-3-phosphate dehydrogenase-like, C-terminal domain"/>
    <property type="match status" value="1"/>
</dbReference>
<dbReference type="Pfam" id="PF01958">
    <property type="entry name" value="Asp_DH_C"/>
    <property type="match status" value="1"/>
</dbReference>
<dbReference type="InterPro" id="IPR011182">
    <property type="entry name" value="L-Asp_DH"/>
</dbReference>
<evidence type="ECO:0000259" key="8">
    <source>
        <dbReference type="Pfam" id="PF03447"/>
    </source>
</evidence>
<keyword evidence="4 6" id="KW-0560">Oxidoreductase</keyword>
<dbReference type="Gene3D" id="3.40.50.720">
    <property type="entry name" value="NAD(P)-binding Rossmann-like Domain"/>
    <property type="match status" value="1"/>
</dbReference>
<dbReference type="RefSeq" id="WP_066591812.1">
    <property type="nucleotide sequence ID" value="NZ_CAJTBZ010000059.1"/>
</dbReference>
<evidence type="ECO:0000256" key="4">
    <source>
        <dbReference type="ARBA" id="ARBA00023002"/>
    </source>
</evidence>
<reference evidence="10" key="1">
    <citation type="submission" date="2017-05" db="EMBL/GenBank/DDBJ databases">
        <title>Improved OligoMM genomes.</title>
        <authorList>
            <person name="Garzetti D."/>
        </authorList>
    </citation>
    <scope>NUCLEOTIDE SEQUENCE [LARGE SCALE GENOMIC DNA]</scope>
    <source>
        <strain evidence="10">YL45</strain>
    </source>
</reference>
<feature type="domain" description="Aspartate dehydrogenase" evidence="7">
    <location>
        <begin position="167"/>
        <end position="253"/>
    </location>
</feature>
<feature type="binding site" evidence="6">
    <location>
        <position position="124"/>
    </location>
    <ligand>
        <name>NAD(+)</name>
        <dbReference type="ChEBI" id="CHEBI:57540"/>
    </ligand>
</feature>
<dbReference type="GO" id="GO:0016639">
    <property type="term" value="F:oxidoreductase activity, acting on the CH-NH2 group of donors, NAD or NADP as acceptor"/>
    <property type="evidence" value="ECO:0007669"/>
    <property type="project" value="UniProtKB-UniRule"/>
</dbReference>
<evidence type="ECO:0000256" key="6">
    <source>
        <dbReference type="HAMAP-Rule" id="MF_01265"/>
    </source>
</evidence>
<proteinExistence type="inferred from homology"/>
<dbReference type="GO" id="GO:0050661">
    <property type="term" value="F:NADP binding"/>
    <property type="evidence" value="ECO:0007669"/>
    <property type="project" value="UniProtKB-UniRule"/>
</dbReference>
<keyword evidence="2 6" id="KW-0662">Pyridine nucleotide biosynthesis</keyword>
<dbReference type="UniPathway" id="UPA00253">
    <property type="reaction ID" value="UER00456"/>
</dbReference>
<dbReference type="InterPro" id="IPR020626">
    <property type="entry name" value="Asp_DH_prok"/>
</dbReference>
<dbReference type="PIRSF" id="PIRSF005227">
    <property type="entry name" value="Asp_dh_NAD_syn"/>
    <property type="match status" value="1"/>
</dbReference>
<comment type="function">
    <text evidence="6">Specifically catalyzes the NAD or NADP-dependent dehydrogenation of L-aspartate to iminoaspartate.</text>
</comment>
<comment type="catalytic activity">
    <reaction evidence="6">
        <text>L-aspartate + NAD(+) + H2O = oxaloacetate + NH4(+) + NADH + H(+)</text>
        <dbReference type="Rhea" id="RHEA:11788"/>
        <dbReference type="ChEBI" id="CHEBI:15377"/>
        <dbReference type="ChEBI" id="CHEBI:15378"/>
        <dbReference type="ChEBI" id="CHEBI:16452"/>
        <dbReference type="ChEBI" id="CHEBI:28938"/>
        <dbReference type="ChEBI" id="CHEBI:29991"/>
        <dbReference type="ChEBI" id="CHEBI:57540"/>
        <dbReference type="ChEBI" id="CHEBI:57945"/>
        <dbReference type="EC" id="1.4.1.21"/>
    </reaction>
</comment>
<dbReference type="Pfam" id="PF03447">
    <property type="entry name" value="NAD_binding_3"/>
    <property type="match status" value="1"/>
</dbReference>
<feature type="binding site" evidence="6">
    <location>
        <position position="189"/>
    </location>
    <ligand>
        <name>NAD(+)</name>
        <dbReference type="ChEBI" id="CHEBI:57540"/>
    </ligand>
</feature>
<feature type="active site" evidence="6">
    <location>
        <position position="218"/>
    </location>
</feature>
<keyword evidence="5 6" id="KW-0520">NAD</keyword>
<dbReference type="HAMAP" id="MF_01265">
    <property type="entry name" value="NadX"/>
    <property type="match status" value="1"/>
</dbReference>
<comment type="pathway">
    <text evidence="6">Cofactor biosynthesis; NAD(+) biosynthesis; iminoaspartate from L-aspartate (dehydrogenase route): step 1/1.</text>
</comment>
<comment type="caution">
    <text evidence="9">The sequence shown here is derived from an EMBL/GenBank/DDBJ whole genome shotgun (WGS) entry which is preliminary data.</text>
</comment>
<dbReference type="SUPFAM" id="SSF51735">
    <property type="entry name" value="NAD(P)-binding Rossmann-fold domains"/>
    <property type="match status" value="1"/>
</dbReference>
<dbReference type="InterPro" id="IPR036291">
    <property type="entry name" value="NAD(P)-bd_dom_sf"/>
</dbReference>
<dbReference type="InterPro" id="IPR005106">
    <property type="entry name" value="Asp/hSer_DH_NAD-bd"/>
</dbReference>
<evidence type="ECO:0000256" key="5">
    <source>
        <dbReference type="ARBA" id="ARBA00023027"/>
    </source>
</evidence>
<accession>A0A227KQ90</accession>
<dbReference type="GeneID" id="78363602"/>
<sequence>MKKIAVLGCGALSQTFCMNAIRLLEDDYFITAVLAKHHEHAVDLSMKIGSFACRSLSELLSLRPDIVVEFAGVEAVEKYAEDILSSGCDLVIASVGALDDKDFREHIIKVAKDHERHIYVTSGAIGGMDIMSTFAAYGNPEVSIVSVKPPQVYDNSPYLANKPVRRDQEVVVFEGDVHAAIRGFPRNVNVSAATALASHAHDMKVKLISDPSATRNTHTVTLHNPIMDAQLTFSAEPDHENERASMSAAWSVIALLKNLSSPLSFF</sequence>
<evidence type="ECO:0000313" key="9">
    <source>
        <dbReference type="EMBL" id="OXE50319.1"/>
    </source>
</evidence>
<feature type="domain" description="Aspartate/homoserine dehydrogenase NAD-binding" evidence="8">
    <location>
        <begin position="8"/>
        <end position="120"/>
    </location>
</feature>
<dbReference type="GO" id="GO:0033735">
    <property type="term" value="F:aspartate dehydrogenase [NAD(P)+] activity"/>
    <property type="evidence" value="ECO:0007669"/>
    <property type="project" value="UniProtKB-EC"/>
</dbReference>
<organism evidence="9 10">
    <name type="scientific">Turicimonas muris</name>
    <dbReference type="NCBI Taxonomy" id="1796652"/>
    <lineage>
        <taxon>Bacteria</taxon>
        <taxon>Pseudomonadati</taxon>
        <taxon>Pseudomonadota</taxon>
        <taxon>Betaproteobacteria</taxon>
        <taxon>Burkholderiales</taxon>
        <taxon>Sutterellaceae</taxon>
        <taxon>Turicimonas</taxon>
    </lineage>
</organism>
<dbReference type="GO" id="GO:0009435">
    <property type="term" value="P:NAD+ biosynthetic process"/>
    <property type="evidence" value="ECO:0007669"/>
    <property type="project" value="UniProtKB-UniRule"/>
</dbReference>
<evidence type="ECO:0000256" key="1">
    <source>
        <dbReference type="ARBA" id="ARBA00008331"/>
    </source>
</evidence>
<dbReference type="Proteomes" id="UP000214610">
    <property type="component" value="Unassembled WGS sequence"/>
</dbReference>
<dbReference type="AlphaFoldDB" id="A0A227KQ90"/>
<protein>
    <recommendedName>
        <fullName evidence="6">L-aspartate dehydrogenase</fullName>
        <ecNumber evidence="6">1.4.1.21</ecNumber>
    </recommendedName>
</protein>
<gene>
    <name evidence="6" type="primary">nadX</name>
    <name evidence="9" type="ORF">ADH67_04865</name>
</gene>
<dbReference type="PANTHER" id="PTHR31873">
    <property type="entry name" value="L-ASPARTATE DEHYDROGENASE-RELATED"/>
    <property type="match status" value="1"/>
</dbReference>
<comment type="miscellaneous">
    <text evidence="6">The iminoaspartate product is unstable in aqueous solution and can decompose to oxaloacetate and ammonia.</text>
</comment>
<keyword evidence="3 6" id="KW-0521">NADP</keyword>
<name>A0A227KQ90_9BURK</name>
<dbReference type="EC" id="1.4.1.21" evidence="6"/>
<evidence type="ECO:0000256" key="2">
    <source>
        <dbReference type="ARBA" id="ARBA00022642"/>
    </source>
</evidence>
<dbReference type="PANTHER" id="PTHR31873:SF6">
    <property type="entry name" value="ASPARTATE DEHYDROGENASE DOMAIN-CONTAINING PROTEIN"/>
    <property type="match status" value="1"/>
</dbReference>
<comment type="catalytic activity">
    <reaction evidence="6">
        <text>L-aspartate + NADP(+) + H2O = oxaloacetate + NH4(+) + NADPH + H(+)</text>
        <dbReference type="Rhea" id="RHEA:11784"/>
        <dbReference type="ChEBI" id="CHEBI:15377"/>
        <dbReference type="ChEBI" id="CHEBI:15378"/>
        <dbReference type="ChEBI" id="CHEBI:16452"/>
        <dbReference type="ChEBI" id="CHEBI:28938"/>
        <dbReference type="ChEBI" id="CHEBI:29991"/>
        <dbReference type="ChEBI" id="CHEBI:57783"/>
        <dbReference type="ChEBI" id="CHEBI:58349"/>
        <dbReference type="EC" id="1.4.1.21"/>
    </reaction>
</comment>
<keyword evidence="10" id="KW-1185">Reference proteome</keyword>
<dbReference type="Gene3D" id="3.30.360.10">
    <property type="entry name" value="Dihydrodipicolinate Reductase, domain 2"/>
    <property type="match status" value="1"/>
</dbReference>
<dbReference type="InterPro" id="IPR002811">
    <property type="entry name" value="Asp_DH"/>
</dbReference>
<dbReference type="GO" id="GO:0051287">
    <property type="term" value="F:NAD binding"/>
    <property type="evidence" value="ECO:0007669"/>
    <property type="project" value="UniProtKB-UniRule"/>
</dbReference>
<evidence type="ECO:0000259" key="7">
    <source>
        <dbReference type="Pfam" id="PF01958"/>
    </source>
</evidence>
<dbReference type="EMBL" id="NHMP01000002">
    <property type="protein sequence ID" value="OXE50319.1"/>
    <property type="molecule type" value="Genomic_DNA"/>
</dbReference>